<reference evidence="1" key="2">
    <citation type="journal article" date="2015" name="Fish Shellfish Immunol.">
        <title>Early steps in the European eel (Anguilla anguilla)-Vibrio vulnificus interaction in the gills: Role of the RtxA13 toxin.</title>
        <authorList>
            <person name="Callol A."/>
            <person name="Pajuelo D."/>
            <person name="Ebbesson L."/>
            <person name="Teles M."/>
            <person name="MacKenzie S."/>
            <person name="Amaro C."/>
        </authorList>
    </citation>
    <scope>NUCLEOTIDE SEQUENCE</scope>
</reference>
<dbReference type="AlphaFoldDB" id="A0A0E9P553"/>
<dbReference type="EMBL" id="GBXM01109148">
    <property type="protein sequence ID" value="JAG99428.1"/>
    <property type="molecule type" value="Transcribed_RNA"/>
</dbReference>
<name>A0A0E9P553_ANGAN</name>
<proteinExistence type="predicted"/>
<sequence length="16" mass="1832">MLKQLHPSIPAYLSCM</sequence>
<reference evidence="1" key="1">
    <citation type="submission" date="2014-11" db="EMBL/GenBank/DDBJ databases">
        <authorList>
            <person name="Amaro Gonzalez C."/>
        </authorList>
    </citation>
    <scope>NUCLEOTIDE SEQUENCE</scope>
</reference>
<protein>
    <submittedName>
        <fullName evidence="1">Uncharacterized protein</fullName>
    </submittedName>
</protein>
<accession>A0A0E9P553</accession>
<organism evidence="1">
    <name type="scientific">Anguilla anguilla</name>
    <name type="common">European freshwater eel</name>
    <name type="synonym">Muraena anguilla</name>
    <dbReference type="NCBI Taxonomy" id="7936"/>
    <lineage>
        <taxon>Eukaryota</taxon>
        <taxon>Metazoa</taxon>
        <taxon>Chordata</taxon>
        <taxon>Craniata</taxon>
        <taxon>Vertebrata</taxon>
        <taxon>Euteleostomi</taxon>
        <taxon>Actinopterygii</taxon>
        <taxon>Neopterygii</taxon>
        <taxon>Teleostei</taxon>
        <taxon>Anguilliformes</taxon>
        <taxon>Anguillidae</taxon>
        <taxon>Anguilla</taxon>
    </lineage>
</organism>
<evidence type="ECO:0000313" key="1">
    <source>
        <dbReference type="EMBL" id="JAG99428.1"/>
    </source>
</evidence>